<dbReference type="Pfam" id="PF13537">
    <property type="entry name" value="GATase_7"/>
    <property type="match status" value="1"/>
</dbReference>
<sequence>MCGLVGIFDTQGKSSLSRELLDRMNEAQFHRGPDEGGLHMEPGVGLGHRRLSIIDLSSGQQPLFNEDRSVVVVFNGEIYNFVDLMPELQALGHTFRTHCDTEVIVHAWEEWGENCVDRFRGMFAFALWDRNRQKLFLARDRLGVKPLFYSLQPDGKFIFASELKALRLYPGFDPTLDPCAVEEYFAYGYIPEPRTIYRNTFKLPPGYHL</sequence>
<dbReference type="GO" id="GO:0005829">
    <property type="term" value="C:cytosol"/>
    <property type="evidence" value="ECO:0007669"/>
    <property type="project" value="TreeGrafter"/>
</dbReference>
<dbReference type="CDD" id="cd00712">
    <property type="entry name" value="AsnB"/>
    <property type="match status" value="1"/>
</dbReference>
<name>T1C2C1_9ZZZZ</name>
<dbReference type="AlphaFoldDB" id="T1C2C1"/>
<feature type="non-terminal residue" evidence="2">
    <location>
        <position position="209"/>
    </location>
</feature>
<evidence type="ECO:0000313" key="2">
    <source>
        <dbReference type="EMBL" id="EQD60295.1"/>
    </source>
</evidence>
<dbReference type="PANTHER" id="PTHR43284">
    <property type="entry name" value="ASPARAGINE SYNTHETASE (GLUTAMINE-HYDROLYZING)"/>
    <property type="match status" value="1"/>
</dbReference>
<feature type="domain" description="Glutamine amidotransferase type-2" evidence="1">
    <location>
        <begin position="2"/>
        <end position="209"/>
    </location>
</feature>
<accession>T1C2C1</accession>
<proteinExistence type="predicted"/>
<dbReference type="EMBL" id="AUZX01007249">
    <property type="protein sequence ID" value="EQD60295.1"/>
    <property type="molecule type" value="Genomic_DNA"/>
</dbReference>
<dbReference type="SUPFAM" id="SSF56235">
    <property type="entry name" value="N-terminal nucleophile aminohydrolases (Ntn hydrolases)"/>
    <property type="match status" value="1"/>
</dbReference>
<dbReference type="PANTHER" id="PTHR43284:SF1">
    <property type="entry name" value="ASPARAGINE SYNTHETASE"/>
    <property type="match status" value="1"/>
</dbReference>
<dbReference type="InterPro" id="IPR033738">
    <property type="entry name" value="AsnB_N"/>
</dbReference>
<evidence type="ECO:0000259" key="1">
    <source>
        <dbReference type="PROSITE" id="PS51278"/>
    </source>
</evidence>
<protein>
    <submittedName>
        <fullName evidence="2">Asparagine synthetase</fullName>
    </submittedName>
</protein>
<dbReference type="InterPro" id="IPR017932">
    <property type="entry name" value="GATase_2_dom"/>
</dbReference>
<dbReference type="InterPro" id="IPR029055">
    <property type="entry name" value="Ntn_hydrolases_N"/>
</dbReference>
<organism evidence="2">
    <name type="scientific">mine drainage metagenome</name>
    <dbReference type="NCBI Taxonomy" id="410659"/>
    <lineage>
        <taxon>unclassified sequences</taxon>
        <taxon>metagenomes</taxon>
        <taxon>ecological metagenomes</taxon>
    </lineage>
</organism>
<dbReference type="PROSITE" id="PS51278">
    <property type="entry name" value="GATASE_TYPE_2"/>
    <property type="match status" value="1"/>
</dbReference>
<reference evidence="2" key="1">
    <citation type="submission" date="2013-08" db="EMBL/GenBank/DDBJ databases">
        <authorList>
            <person name="Mendez C."/>
            <person name="Richter M."/>
            <person name="Ferrer M."/>
            <person name="Sanchez J."/>
        </authorList>
    </citation>
    <scope>NUCLEOTIDE SEQUENCE</scope>
</reference>
<comment type="caution">
    <text evidence="2">The sequence shown here is derived from an EMBL/GenBank/DDBJ whole genome shotgun (WGS) entry which is preliminary data.</text>
</comment>
<dbReference type="InterPro" id="IPR051786">
    <property type="entry name" value="ASN_synthetase/amidase"/>
</dbReference>
<reference evidence="2" key="2">
    <citation type="journal article" date="2014" name="ISME J.">
        <title>Microbial stratification in low pH oxic and suboxic macroscopic growths along an acid mine drainage.</title>
        <authorList>
            <person name="Mendez-Garcia C."/>
            <person name="Mesa V."/>
            <person name="Sprenger R.R."/>
            <person name="Richter M."/>
            <person name="Diez M.S."/>
            <person name="Solano J."/>
            <person name="Bargiela R."/>
            <person name="Golyshina O.V."/>
            <person name="Manteca A."/>
            <person name="Ramos J.L."/>
            <person name="Gallego J.R."/>
            <person name="Llorente I."/>
            <person name="Martins Dos Santos V.A."/>
            <person name="Jensen O.N."/>
            <person name="Pelaez A.I."/>
            <person name="Sanchez J."/>
            <person name="Ferrer M."/>
        </authorList>
    </citation>
    <scope>NUCLEOTIDE SEQUENCE</scope>
</reference>
<gene>
    <name evidence="2" type="ORF">B1A_10180</name>
</gene>
<dbReference type="Gene3D" id="3.60.20.10">
    <property type="entry name" value="Glutamine Phosphoribosylpyrophosphate, subunit 1, domain 1"/>
    <property type="match status" value="1"/>
</dbReference>